<dbReference type="GO" id="GO:0006750">
    <property type="term" value="P:glutathione biosynthetic process"/>
    <property type="evidence" value="ECO:0007669"/>
    <property type="project" value="UniProtKB-UniRule"/>
</dbReference>
<keyword evidence="5 8" id="KW-0547">Nucleotide-binding</keyword>
<dbReference type="InterPro" id="IPR006334">
    <property type="entry name" value="Glut_cys_ligase"/>
</dbReference>
<gene>
    <name evidence="8" type="primary">gshA</name>
    <name evidence="11" type="ORF">BFC18_18960</name>
</gene>
<keyword evidence="3 8" id="KW-0436">Ligase</keyword>
<dbReference type="EMBL" id="MDHN01000041">
    <property type="protein sequence ID" value="OFC68837.1"/>
    <property type="molecule type" value="Genomic_DNA"/>
</dbReference>
<dbReference type="Pfam" id="PF04262">
    <property type="entry name" value="Glu_cys_ligase"/>
    <property type="match status" value="1"/>
</dbReference>
<protein>
    <recommendedName>
        <fullName evidence="8">Glutamate--cysteine ligase</fullName>
        <ecNumber evidence="8">6.3.2.2</ecNumber>
    </recommendedName>
    <alternativeName>
        <fullName evidence="8">Gamma-ECS</fullName>
        <shortName evidence="8">GCS</shortName>
    </alternativeName>
    <alternativeName>
        <fullName evidence="8">Gamma-glutamylcysteine synthetase</fullName>
    </alternativeName>
</protein>
<evidence type="ECO:0000256" key="9">
    <source>
        <dbReference type="RuleBase" id="RU004391"/>
    </source>
</evidence>
<evidence type="ECO:0000259" key="10">
    <source>
        <dbReference type="Pfam" id="PF04262"/>
    </source>
</evidence>
<evidence type="ECO:0000256" key="7">
    <source>
        <dbReference type="ARBA" id="ARBA00048819"/>
    </source>
</evidence>
<keyword evidence="6 8" id="KW-0067">ATP-binding</keyword>
<organism evidence="11 12">
    <name type="scientific">Alteromonas confluentis</name>
    <dbReference type="NCBI Taxonomy" id="1656094"/>
    <lineage>
        <taxon>Bacteria</taxon>
        <taxon>Pseudomonadati</taxon>
        <taxon>Pseudomonadota</taxon>
        <taxon>Gammaproteobacteria</taxon>
        <taxon>Alteromonadales</taxon>
        <taxon>Alteromonadaceae</taxon>
        <taxon>Alteromonas/Salinimonas group</taxon>
        <taxon>Alteromonas</taxon>
    </lineage>
</organism>
<evidence type="ECO:0000256" key="2">
    <source>
        <dbReference type="ARBA" id="ARBA00008772"/>
    </source>
</evidence>
<feature type="domain" description="Glutamate--cysteine ligase" evidence="10">
    <location>
        <begin position="18"/>
        <end position="388"/>
    </location>
</feature>
<evidence type="ECO:0000256" key="6">
    <source>
        <dbReference type="ARBA" id="ARBA00022840"/>
    </source>
</evidence>
<dbReference type="InterPro" id="IPR007370">
    <property type="entry name" value="Glu_cys_ligase"/>
</dbReference>
<comment type="similarity">
    <text evidence="2 8">Belongs to the glutamate--cysteine ligase type 1 family. Type 1 subfamily.</text>
</comment>
<evidence type="ECO:0000313" key="12">
    <source>
        <dbReference type="Proteomes" id="UP000175691"/>
    </source>
</evidence>
<dbReference type="PANTHER" id="PTHR38761">
    <property type="entry name" value="GLUTAMATE--CYSTEINE LIGASE"/>
    <property type="match status" value="1"/>
</dbReference>
<dbReference type="AlphaFoldDB" id="A0A1E7Z5T0"/>
<comment type="catalytic activity">
    <reaction evidence="7 8 9">
        <text>L-cysteine + L-glutamate + ATP = gamma-L-glutamyl-L-cysteine + ADP + phosphate + H(+)</text>
        <dbReference type="Rhea" id="RHEA:13285"/>
        <dbReference type="ChEBI" id="CHEBI:15378"/>
        <dbReference type="ChEBI" id="CHEBI:29985"/>
        <dbReference type="ChEBI" id="CHEBI:30616"/>
        <dbReference type="ChEBI" id="CHEBI:35235"/>
        <dbReference type="ChEBI" id="CHEBI:43474"/>
        <dbReference type="ChEBI" id="CHEBI:58173"/>
        <dbReference type="ChEBI" id="CHEBI:456216"/>
        <dbReference type="EC" id="6.3.2.2"/>
    </reaction>
</comment>
<proteinExistence type="inferred from homology"/>
<dbReference type="EC" id="6.3.2.2" evidence="8"/>
<reference evidence="11 12" key="1">
    <citation type="submission" date="2016-08" db="EMBL/GenBank/DDBJ databases">
        <authorList>
            <person name="Seilhamer J.J."/>
        </authorList>
    </citation>
    <scope>NUCLEOTIDE SEQUENCE [LARGE SCALE GENOMIC DNA]</scope>
    <source>
        <strain evidence="11 12">KCTC 42603</strain>
    </source>
</reference>
<name>A0A1E7Z5T0_9ALTE</name>
<keyword evidence="12" id="KW-1185">Reference proteome</keyword>
<dbReference type="PANTHER" id="PTHR38761:SF1">
    <property type="entry name" value="GLUTAMATE--CYSTEINE LIGASE"/>
    <property type="match status" value="1"/>
</dbReference>
<comment type="pathway">
    <text evidence="1 8 9">Sulfur metabolism; glutathione biosynthesis; glutathione from L-cysteine and L-glutamate: step 1/2.</text>
</comment>
<evidence type="ECO:0000256" key="4">
    <source>
        <dbReference type="ARBA" id="ARBA00022684"/>
    </source>
</evidence>
<sequence>MNTLTSSEQTFTRRVEAMESPAFLDALRDIKHGVEREGLRIEPAGALAVTQHPEALGAALTHDCITTDFSESLLEFITPPVASSEITETQLKDIHKFALENMGGELLWPLSMPCFIDDEARIPLAYYGESNVAQMKRVYRMGLKNRYGSMMQAISGVHFNFSLPDSFWKVWADYTGQTYSQDQVSADYLAMVRNYRRLCWLLPYLYGASPALCHSFMKGKPTNLPFKKVGKGTLYMPYATSLRMSDLGYTNSEQSALQICYNQIATYTEKLRSAMYTPSERFGQYAAGEGGHYQQLSKNILQIENELYSPIRPKQPTSSMEKPTDALVRRGVSYVEVRVLDVNPFSPVGITKSQMDFLDVFMVSCLMMESPDMTPEELVVCRENMDKVVLEGRNPELKLHTNGSDIAFSAWTKKLFAQFRKTAELLDKANQSSDYSIAVNTEWEKVCDPALTPSGRILDALLAENKDNVVFGLELAQRYAAEINGYDYKQYSREDFERMASESIAAQKAVEAADDKSFADFIHDYFAEPMATRAS</sequence>
<dbReference type="InterPro" id="IPR014746">
    <property type="entry name" value="Gln_synth/guanido_kin_cat_dom"/>
</dbReference>
<evidence type="ECO:0000313" key="11">
    <source>
        <dbReference type="EMBL" id="OFC68837.1"/>
    </source>
</evidence>
<accession>A0A1E7Z5T0</accession>
<keyword evidence="4 8" id="KW-0317">Glutathione biosynthesis</keyword>
<comment type="caution">
    <text evidence="11">The sequence shown here is derived from an EMBL/GenBank/DDBJ whole genome shotgun (WGS) entry which is preliminary data.</text>
</comment>
<dbReference type="OrthoDB" id="9803907at2"/>
<dbReference type="GO" id="GO:0005829">
    <property type="term" value="C:cytosol"/>
    <property type="evidence" value="ECO:0007669"/>
    <property type="project" value="TreeGrafter"/>
</dbReference>
<dbReference type="SUPFAM" id="SSF55931">
    <property type="entry name" value="Glutamine synthetase/guanido kinase"/>
    <property type="match status" value="1"/>
</dbReference>
<dbReference type="UniPathway" id="UPA00142">
    <property type="reaction ID" value="UER00209"/>
</dbReference>
<dbReference type="GO" id="GO:0046872">
    <property type="term" value="F:metal ion binding"/>
    <property type="evidence" value="ECO:0007669"/>
    <property type="project" value="TreeGrafter"/>
</dbReference>
<evidence type="ECO:0000256" key="1">
    <source>
        <dbReference type="ARBA" id="ARBA00005006"/>
    </source>
</evidence>
<evidence type="ECO:0000256" key="5">
    <source>
        <dbReference type="ARBA" id="ARBA00022741"/>
    </source>
</evidence>
<evidence type="ECO:0000256" key="3">
    <source>
        <dbReference type="ARBA" id="ARBA00022598"/>
    </source>
</evidence>
<dbReference type="GO" id="GO:0004357">
    <property type="term" value="F:glutamate-cysteine ligase activity"/>
    <property type="evidence" value="ECO:0007669"/>
    <property type="project" value="UniProtKB-UniRule"/>
</dbReference>
<evidence type="ECO:0000256" key="8">
    <source>
        <dbReference type="HAMAP-Rule" id="MF_00578"/>
    </source>
</evidence>
<dbReference type="Gene3D" id="3.30.590.20">
    <property type="match status" value="1"/>
</dbReference>
<dbReference type="STRING" id="1656094.BFC18_18960"/>
<dbReference type="GO" id="GO:0005524">
    <property type="term" value="F:ATP binding"/>
    <property type="evidence" value="ECO:0007669"/>
    <property type="project" value="UniProtKB-KW"/>
</dbReference>
<dbReference type="HAMAP" id="MF_00578">
    <property type="entry name" value="Glu_cys_ligase"/>
    <property type="match status" value="1"/>
</dbReference>
<dbReference type="NCBIfam" id="TIGR01434">
    <property type="entry name" value="glu_cys_ligase"/>
    <property type="match status" value="1"/>
</dbReference>
<dbReference type="Proteomes" id="UP000175691">
    <property type="component" value="Unassembled WGS sequence"/>
</dbReference>